<dbReference type="SUPFAM" id="SSF53474">
    <property type="entry name" value="alpha/beta-Hydrolases"/>
    <property type="match status" value="1"/>
</dbReference>
<evidence type="ECO:0000313" key="4">
    <source>
        <dbReference type="Proteomes" id="UP001500459"/>
    </source>
</evidence>
<evidence type="ECO:0000256" key="1">
    <source>
        <dbReference type="ARBA" id="ARBA00007169"/>
    </source>
</evidence>
<dbReference type="InterPro" id="IPR012223">
    <property type="entry name" value="TEII"/>
</dbReference>
<dbReference type="Pfam" id="PF00975">
    <property type="entry name" value="Thioesterase"/>
    <property type="match status" value="1"/>
</dbReference>
<keyword evidence="4" id="KW-1185">Reference proteome</keyword>
<protein>
    <submittedName>
        <fullName evidence="3">Thioesterase domain-containing protein</fullName>
    </submittedName>
</protein>
<comment type="similarity">
    <text evidence="1">Belongs to the thioesterase family.</text>
</comment>
<dbReference type="PANTHER" id="PTHR11487:SF0">
    <property type="entry name" value="S-ACYL FATTY ACID SYNTHASE THIOESTERASE, MEDIUM CHAIN"/>
    <property type="match status" value="1"/>
</dbReference>
<dbReference type="Proteomes" id="UP001500459">
    <property type="component" value="Unassembled WGS sequence"/>
</dbReference>
<proteinExistence type="inferred from homology"/>
<dbReference type="InterPro" id="IPR001031">
    <property type="entry name" value="Thioesterase"/>
</dbReference>
<reference evidence="4" key="1">
    <citation type="journal article" date="2019" name="Int. J. Syst. Evol. Microbiol.">
        <title>The Global Catalogue of Microorganisms (GCM) 10K type strain sequencing project: providing services to taxonomists for standard genome sequencing and annotation.</title>
        <authorList>
            <consortium name="The Broad Institute Genomics Platform"/>
            <consortium name="The Broad Institute Genome Sequencing Center for Infectious Disease"/>
            <person name="Wu L."/>
            <person name="Ma J."/>
        </authorList>
    </citation>
    <scope>NUCLEOTIDE SEQUENCE [LARGE SCALE GENOMIC DNA]</scope>
    <source>
        <strain evidence="4">JCM 17106</strain>
    </source>
</reference>
<dbReference type="Gene3D" id="3.40.50.1820">
    <property type="entry name" value="alpha/beta hydrolase"/>
    <property type="match status" value="1"/>
</dbReference>
<dbReference type="PANTHER" id="PTHR11487">
    <property type="entry name" value="THIOESTERASE"/>
    <property type="match status" value="1"/>
</dbReference>
<evidence type="ECO:0000259" key="2">
    <source>
        <dbReference type="Pfam" id="PF00975"/>
    </source>
</evidence>
<dbReference type="InterPro" id="IPR029058">
    <property type="entry name" value="AB_hydrolase_fold"/>
</dbReference>
<organism evidence="3 4">
    <name type="scientific">Aquimarina addita</name>
    <dbReference type="NCBI Taxonomy" id="870485"/>
    <lineage>
        <taxon>Bacteria</taxon>
        <taxon>Pseudomonadati</taxon>
        <taxon>Bacteroidota</taxon>
        <taxon>Flavobacteriia</taxon>
        <taxon>Flavobacteriales</taxon>
        <taxon>Flavobacteriaceae</taxon>
        <taxon>Aquimarina</taxon>
    </lineage>
</organism>
<dbReference type="EMBL" id="BAABCW010000005">
    <property type="protein sequence ID" value="GAA4115440.1"/>
    <property type="molecule type" value="Genomic_DNA"/>
</dbReference>
<dbReference type="RefSeq" id="WP_344926204.1">
    <property type="nucleotide sequence ID" value="NZ_BAABCW010000005.1"/>
</dbReference>
<gene>
    <name evidence="3" type="ORF">GCM10022393_15550</name>
</gene>
<accession>A0ABP7XGP6</accession>
<evidence type="ECO:0000313" key="3">
    <source>
        <dbReference type="EMBL" id="GAA4115440.1"/>
    </source>
</evidence>
<comment type="caution">
    <text evidence="3">The sequence shown here is derived from an EMBL/GenBank/DDBJ whole genome shotgun (WGS) entry which is preliminary data.</text>
</comment>
<feature type="domain" description="Thioesterase" evidence="2">
    <location>
        <begin position="6"/>
        <end position="230"/>
    </location>
</feature>
<name>A0ABP7XGP6_9FLAO</name>
<sequence length="240" mass="27458">MKEKIKLFCIPYAGGSANMYNSWQSELAENIELYPIELAGRGTRISESHYENLEEAVNDIFYQIADDITISDYAIFGHSLGALLTYELTQKIMSMGLRAPLHTFFSGRKPPHIPRKEKWSLLNSSDFQEKILSLGGTPPEFFQYPELKNIFIPLLRSDFSLSETESNRSEINPLSTNISILLGQNEGISHEVAVQWREYTKRECTIHFVDGNHFFLLHQQEAVINIINDSLVEEHSTVML</sequence>